<name>A0A0B7N4R5_9FUNG</name>
<dbReference type="AlphaFoldDB" id="A0A0B7N4R5"/>
<feature type="compositionally biased region" description="Polar residues" evidence="1">
    <location>
        <begin position="24"/>
        <end position="33"/>
    </location>
</feature>
<keyword evidence="2" id="KW-1133">Transmembrane helix</keyword>
<proteinExistence type="predicted"/>
<accession>A0A0B7N4R5</accession>
<keyword evidence="4" id="KW-1185">Reference proteome</keyword>
<sequence>MMNEEESMVDMGKRPSRRHRHLPTSITSAANTRSSEKRRNVTLLGMFNDKEDKSSKTTGYQPTGIATTVKRRRPHQPQRQIHKQKARQIVTKSKTTAAITTKLALYAFSSMWIMFVLYRIYFSMQTEDFTYLSTVHFISKKVANLMQR</sequence>
<evidence type="ECO:0000256" key="1">
    <source>
        <dbReference type="SAM" id="MobiDB-lite"/>
    </source>
</evidence>
<dbReference type="EMBL" id="LN727632">
    <property type="protein sequence ID" value="CEP12382.1"/>
    <property type="molecule type" value="Genomic_DNA"/>
</dbReference>
<feature type="transmembrane region" description="Helical" evidence="2">
    <location>
        <begin position="103"/>
        <end position="122"/>
    </location>
</feature>
<evidence type="ECO:0000313" key="4">
    <source>
        <dbReference type="Proteomes" id="UP000054107"/>
    </source>
</evidence>
<evidence type="ECO:0000313" key="3">
    <source>
        <dbReference type="EMBL" id="CEP12382.1"/>
    </source>
</evidence>
<organism evidence="3 4">
    <name type="scientific">Parasitella parasitica</name>
    <dbReference type="NCBI Taxonomy" id="35722"/>
    <lineage>
        <taxon>Eukaryota</taxon>
        <taxon>Fungi</taxon>
        <taxon>Fungi incertae sedis</taxon>
        <taxon>Mucoromycota</taxon>
        <taxon>Mucoromycotina</taxon>
        <taxon>Mucoromycetes</taxon>
        <taxon>Mucorales</taxon>
        <taxon>Mucorineae</taxon>
        <taxon>Mucoraceae</taxon>
        <taxon>Parasitella</taxon>
    </lineage>
</organism>
<protein>
    <submittedName>
        <fullName evidence="3">Uncharacterized protein</fullName>
    </submittedName>
</protein>
<gene>
    <name evidence="3" type="primary">PARPA_06319.1 scaffold 21420</name>
</gene>
<dbReference type="OrthoDB" id="2250025at2759"/>
<evidence type="ECO:0000256" key="2">
    <source>
        <dbReference type="SAM" id="Phobius"/>
    </source>
</evidence>
<feature type="region of interest" description="Disordered" evidence="1">
    <location>
        <begin position="1"/>
        <end position="40"/>
    </location>
</feature>
<reference evidence="3 4" key="1">
    <citation type="submission" date="2014-09" db="EMBL/GenBank/DDBJ databases">
        <authorList>
            <person name="Ellenberger Sabrina"/>
        </authorList>
    </citation>
    <scope>NUCLEOTIDE SEQUENCE [LARGE SCALE GENOMIC DNA]</scope>
    <source>
        <strain evidence="3 4">CBS 412.66</strain>
    </source>
</reference>
<keyword evidence="2" id="KW-0812">Transmembrane</keyword>
<dbReference type="Proteomes" id="UP000054107">
    <property type="component" value="Unassembled WGS sequence"/>
</dbReference>
<keyword evidence="2" id="KW-0472">Membrane</keyword>